<reference evidence="2 3" key="1">
    <citation type="submission" date="2020-02" db="EMBL/GenBank/DDBJ databases">
        <authorList>
            <person name="Ma Q."/>
            <person name="Huang Y."/>
            <person name="Song X."/>
            <person name="Pei D."/>
        </authorList>
    </citation>
    <scope>NUCLEOTIDE SEQUENCE [LARGE SCALE GENOMIC DNA]</scope>
    <source>
        <strain evidence="2">Sxm20200214</strain>
        <tissue evidence="2">Leaf</tissue>
    </source>
</reference>
<comment type="caution">
    <text evidence="2">The sequence shown here is derived from an EMBL/GenBank/DDBJ whole genome shotgun (WGS) entry which is preliminary data.</text>
</comment>
<evidence type="ECO:0000313" key="2">
    <source>
        <dbReference type="EMBL" id="KAG2269541.1"/>
    </source>
</evidence>
<dbReference type="EMBL" id="JAAMPC010000013">
    <property type="protein sequence ID" value="KAG2269541.1"/>
    <property type="molecule type" value="Genomic_DNA"/>
</dbReference>
<proteinExistence type="predicted"/>
<feature type="region of interest" description="Disordered" evidence="1">
    <location>
        <begin position="54"/>
        <end position="87"/>
    </location>
</feature>
<organism evidence="2 3">
    <name type="scientific">Brassica carinata</name>
    <name type="common">Ethiopian mustard</name>
    <name type="synonym">Abyssinian cabbage</name>
    <dbReference type="NCBI Taxonomy" id="52824"/>
    <lineage>
        <taxon>Eukaryota</taxon>
        <taxon>Viridiplantae</taxon>
        <taxon>Streptophyta</taxon>
        <taxon>Embryophyta</taxon>
        <taxon>Tracheophyta</taxon>
        <taxon>Spermatophyta</taxon>
        <taxon>Magnoliopsida</taxon>
        <taxon>eudicotyledons</taxon>
        <taxon>Gunneridae</taxon>
        <taxon>Pentapetalae</taxon>
        <taxon>rosids</taxon>
        <taxon>malvids</taxon>
        <taxon>Brassicales</taxon>
        <taxon>Brassicaceae</taxon>
        <taxon>Brassiceae</taxon>
        <taxon>Brassica</taxon>
    </lineage>
</organism>
<keyword evidence="3" id="KW-1185">Reference proteome</keyword>
<accession>A0A8X7UB03</accession>
<dbReference type="Proteomes" id="UP000886595">
    <property type="component" value="Unassembled WGS sequence"/>
</dbReference>
<sequence>MSPSMQRKGFWRRKVDSRLEAYELDRNRPLMDQKTIDDRVNALLEERLKDLGIGKIPENHDNPSPPLSDNSLSMASPVVRTHQKSVNSPALVAATLVRSLDRKEFGQGA</sequence>
<name>A0A8X7UB03_BRACI</name>
<dbReference type="AlphaFoldDB" id="A0A8X7UB03"/>
<protein>
    <submittedName>
        <fullName evidence="2">Uncharacterized protein</fullName>
    </submittedName>
</protein>
<gene>
    <name evidence="2" type="ORF">Bca52824_064096</name>
</gene>
<evidence type="ECO:0000256" key="1">
    <source>
        <dbReference type="SAM" id="MobiDB-lite"/>
    </source>
</evidence>
<dbReference type="OrthoDB" id="10428307at2759"/>
<evidence type="ECO:0000313" key="3">
    <source>
        <dbReference type="Proteomes" id="UP000886595"/>
    </source>
</evidence>